<comment type="caution">
    <text evidence="5">The sequence shown here is derived from an EMBL/GenBank/DDBJ whole genome shotgun (WGS) entry which is preliminary data.</text>
</comment>
<dbReference type="Pfam" id="PF13411">
    <property type="entry name" value="MerR_1"/>
    <property type="match status" value="1"/>
</dbReference>
<evidence type="ECO:0000259" key="4">
    <source>
        <dbReference type="PROSITE" id="PS50937"/>
    </source>
</evidence>
<dbReference type="InterPro" id="IPR000551">
    <property type="entry name" value="MerR-type_HTH_dom"/>
</dbReference>
<proteinExistence type="predicted"/>
<keyword evidence="6" id="KW-1185">Reference proteome</keyword>
<dbReference type="GO" id="GO:0003700">
    <property type="term" value="F:DNA-binding transcription factor activity"/>
    <property type="evidence" value="ECO:0007669"/>
    <property type="project" value="InterPro"/>
</dbReference>
<keyword evidence="2" id="KW-0238">DNA-binding</keyword>
<evidence type="ECO:0000256" key="1">
    <source>
        <dbReference type="ARBA" id="ARBA00023015"/>
    </source>
</evidence>
<dbReference type="AlphaFoldDB" id="K2JQC7"/>
<dbReference type="CDD" id="cd01104">
    <property type="entry name" value="HTH_MlrA-CarA"/>
    <property type="match status" value="1"/>
</dbReference>
<reference evidence="5 6" key="1">
    <citation type="journal article" date="2012" name="J. Bacteriol.">
        <title>Genome Sequence of Gallaecimonas xiamenensis Type Strain 3-C-1.</title>
        <authorList>
            <person name="Lai Q."/>
            <person name="Wang L."/>
            <person name="Wang W."/>
            <person name="Shao Z."/>
        </authorList>
    </citation>
    <scope>NUCLEOTIDE SEQUENCE [LARGE SCALE GENOMIC DNA]</scope>
    <source>
        <strain evidence="5 6">3-C-1</strain>
    </source>
</reference>
<keyword evidence="3" id="KW-0804">Transcription</keyword>
<feature type="domain" description="HTH merR-type" evidence="4">
    <location>
        <begin position="5"/>
        <end position="74"/>
    </location>
</feature>
<dbReference type="RefSeq" id="WP_008483059.1">
    <property type="nucleotide sequence ID" value="NZ_AMRI01000004.1"/>
</dbReference>
<evidence type="ECO:0000256" key="3">
    <source>
        <dbReference type="ARBA" id="ARBA00023163"/>
    </source>
</evidence>
<accession>K2JQC7</accession>
<sequence>MDSDLLKIGELAEQSGVLPVTLRAWERRYGLLKPQRTPKGHRLYPRSELDKVAKICRYLAMGVSLGEIKKLLAGLPEPVATPLADALATPILALAQSLNVRGLRQALEQLLKEQPLELVCSALWQQLEQWPQGPFSEPARGLLEGELSLRLAAFSRLQQQQKRPAAVLAGQLPLLWRQMVAAVLSQRYQLIDLGDSLDDKALRLALAALNVDLLFLGAIKGELPAHHSVLPGAFAFQEAL</sequence>
<dbReference type="Proteomes" id="UP000006755">
    <property type="component" value="Unassembled WGS sequence"/>
</dbReference>
<dbReference type="SMART" id="SM00422">
    <property type="entry name" value="HTH_MERR"/>
    <property type="match status" value="1"/>
</dbReference>
<dbReference type="OrthoDB" id="9800334at2"/>
<dbReference type="eggNOG" id="COG0789">
    <property type="taxonomic scope" value="Bacteria"/>
</dbReference>
<evidence type="ECO:0000313" key="6">
    <source>
        <dbReference type="Proteomes" id="UP000006755"/>
    </source>
</evidence>
<dbReference type="PANTHER" id="PTHR30204">
    <property type="entry name" value="REDOX-CYCLING DRUG-SENSING TRANSCRIPTIONAL ACTIVATOR SOXR"/>
    <property type="match status" value="1"/>
</dbReference>
<dbReference type="STRING" id="745411.B3C1_03925"/>
<evidence type="ECO:0000256" key="2">
    <source>
        <dbReference type="ARBA" id="ARBA00023125"/>
    </source>
</evidence>
<dbReference type="PROSITE" id="PS50937">
    <property type="entry name" value="HTH_MERR_2"/>
    <property type="match status" value="1"/>
</dbReference>
<dbReference type="SUPFAM" id="SSF46955">
    <property type="entry name" value="Putative DNA-binding domain"/>
    <property type="match status" value="1"/>
</dbReference>
<protein>
    <submittedName>
        <fullName evidence="5">MerR family transcriptional regulator</fullName>
    </submittedName>
</protein>
<dbReference type="InterPro" id="IPR047057">
    <property type="entry name" value="MerR_fam"/>
</dbReference>
<name>K2JQC7_9GAMM</name>
<dbReference type="Gene3D" id="1.10.1660.10">
    <property type="match status" value="1"/>
</dbReference>
<evidence type="ECO:0000313" key="5">
    <source>
        <dbReference type="EMBL" id="EKE76712.1"/>
    </source>
</evidence>
<gene>
    <name evidence="5" type="ORF">B3C1_03925</name>
</gene>
<dbReference type="InterPro" id="IPR009061">
    <property type="entry name" value="DNA-bd_dom_put_sf"/>
</dbReference>
<dbReference type="PANTHER" id="PTHR30204:SF67">
    <property type="entry name" value="HTH-TYPE TRANSCRIPTIONAL REGULATOR MLRA-RELATED"/>
    <property type="match status" value="1"/>
</dbReference>
<organism evidence="5 6">
    <name type="scientific">Gallaecimonas xiamenensis 3-C-1</name>
    <dbReference type="NCBI Taxonomy" id="745411"/>
    <lineage>
        <taxon>Bacteria</taxon>
        <taxon>Pseudomonadati</taxon>
        <taxon>Pseudomonadota</taxon>
        <taxon>Gammaproteobacteria</taxon>
        <taxon>Enterobacterales</taxon>
        <taxon>Gallaecimonadaceae</taxon>
        <taxon>Gallaecimonas</taxon>
    </lineage>
</organism>
<dbReference type="EMBL" id="AMRI01000004">
    <property type="protein sequence ID" value="EKE76712.1"/>
    <property type="molecule type" value="Genomic_DNA"/>
</dbReference>
<dbReference type="GO" id="GO:0003677">
    <property type="term" value="F:DNA binding"/>
    <property type="evidence" value="ECO:0007669"/>
    <property type="project" value="UniProtKB-KW"/>
</dbReference>
<keyword evidence="1" id="KW-0805">Transcription regulation</keyword>